<evidence type="ECO:0000256" key="3">
    <source>
        <dbReference type="SAM" id="MobiDB-lite"/>
    </source>
</evidence>
<dbReference type="InterPro" id="IPR050951">
    <property type="entry name" value="Retrovirus_Pol_polyprotein"/>
</dbReference>
<feature type="domain" description="Peptidase A2" evidence="5">
    <location>
        <begin position="266"/>
        <end position="345"/>
    </location>
</feature>
<keyword evidence="7" id="KW-1185">Reference proteome</keyword>
<dbReference type="InterPro" id="IPR043502">
    <property type="entry name" value="DNA/RNA_pol_sf"/>
</dbReference>
<evidence type="ECO:0000313" key="6">
    <source>
        <dbReference type="EMBL" id="KAK3802312.1"/>
    </source>
</evidence>
<dbReference type="Gene3D" id="3.30.70.270">
    <property type="match status" value="1"/>
</dbReference>
<dbReference type="CDD" id="cd01647">
    <property type="entry name" value="RT_LTR"/>
    <property type="match status" value="1"/>
</dbReference>
<dbReference type="PANTHER" id="PTHR37984">
    <property type="entry name" value="PROTEIN CBG26694"/>
    <property type="match status" value="1"/>
</dbReference>
<dbReference type="PROSITE" id="PS50175">
    <property type="entry name" value="ASP_PROT_RETROV"/>
    <property type="match status" value="1"/>
</dbReference>
<dbReference type="Gene3D" id="2.40.70.10">
    <property type="entry name" value="Acid Proteases"/>
    <property type="match status" value="1"/>
</dbReference>
<dbReference type="AlphaFoldDB" id="A0AAE1BA19"/>
<keyword evidence="2" id="KW-0479">Metal-binding</keyword>
<dbReference type="InterPro" id="IPR021109">
    <property type="entry name" value="Peptidase_aspartic_dom_sf"/>
</dbReference>
<evidence type="ECO:0000256" key="1">
    <source>
        <dbReference type="ARBA" id="ARBA00022801"/>
    </source>
</evidence>
<reference evidence="6" key="1">
    <citation type="journal article" date="2023" name="G3 (Bethesda)">
        <title>A reference genome for the long-term kleptoplast-retaining sea slug Elysia crispata morphotype clarki.</title>
        <authorList>
            <person name="Eastman K.E."/>
            <person name="Pendleton A.L."/>
            <person name="Shaikh M.A."/>
            <person name="Suttiyut T."/>
            <person name="Ogas R."/>
            <person name="Tomko P."/>
            <person name="Gavelis G."/>
            <person name="Widhalm J.R."/>
            <person name="Wisecaver J.H."/>
        </authorList>
    </citation>
    <scope>NUCLEOTIDE SEQUENCE</scope>
    <source>
        <strain evidence="6">ECLA1</strain>
    </source>
</reference>
<dbReference type="EMBL" id="JAWDGP010000250">
    <property type="protein sequence ID" value="KAK3802312.1"/>
    <property type="molecule type" value="Genomic_DNA"/>
</dbReference>
<dbReference type="SMART" id="SM00343">
    <property type="entry name" value="ZnF_C2HC"/>
    <property type="match status" value="1"/>
</dbReference>
<dbReference type="SUPFAM" id="SSF56672">
    <property type="entry name" value="DNA/RNA polymerases"/>
    <property type="match status" value="1"/>
</dbReference>
<feature type="region of interest" description="Disordered" evidence="3">
    <location>
        <begin position="200"/>
        <end position="224"/>
    </location>
</feature>
<gene>
    <name evidence="6" type="ORF">RRG08_041695</name>
</gene>
<keyword evidence="2" id="KW-0862">Zinc</keyword>
<dbReference type="GO" id="GO:0004190">
    <property type="term" value="F:aspartic-type endopeptidase activity"/>
    <property type="evidence" value="ECO:0007669"/>
    <property type="project" value="InterPro"/>
</dbReference>
<evidence type="ECO:0000259" key="5">
    <source>
        <dbReference type="PROSITE" id="PS50175"/>
    </source>
</evidence>
<protein>
    <recommendedName>
        <fullName evidence="8">CCHC-type domain-containing protein</fullName>
    </recommendedName>
</protein>
<evidence type="ECO:0000259" key="4">
    <source>
        <dbReference type="PROSITE" id="PS50158"/>
    </source>
</evidence>
<dbReference type="PROSITE" id="PS50158">
    <property type="entry name" value="ZF_CCHC"/>
    <property type="match status" value="1"/>
</dbReference>
<feature type="domain" description="CCHC-type" evidence="4">
    <location>
        <begin position="184"/>
        <end position="197"/>
    </location>
</feature>
<feature type="region of interest" description="Disordered" evidence="3">
    <location>
        <begin position="127"/>
        <end position="163"/>
    </location>
</feature>
<dbReference type="Gene3D" id="3.10.10.10">
    <property type="entry name" value="HIV Type 1 Reverse Transcriptase, subunit A, domain 1"/>
    <property type="match status" value="1"/>
</dbReference>
<dbReference type="PANTHER" id="PTHR37984:SF13">
    <property type="entry name" value="RIBONUCLEASE H"/>
    <property type="match status" value="1"/>
</dbReference>
<dbReference type="Proteomes" id="UP001283361">
    <property type="component" value="Unassembled WGS sequence"/>
</dbReference>
<comment type="caution">
    <text evidence="6">The sequence shown here is derived from an EMBL/GenBank/DDBJ whole genome shotgun (WGS) entry which is preliminary data.</text>
</comment>
<dbReference type="InterPro" id="IPR001878">
    <property type="entry name" value="Znf_CCHC"/>
</dbReference>
<accession>A0AAE1BA19</accession>
<dbReference type="GO" id="GO:0008270">
    <property type="term" value="F:zinc ion binding"/>
    <property type="evidence" value="ECO:0007669"/>
    <property type="project" value="UniProtKB-KW"/>
</dbReference>
<evidence type="ECO:0000256" key="2">
    <source>
        <dbReference type="PROSITE-ProRule" id="PRU00047"/>
    </source>
</evidence>
<keyword evidence="1" id="KW-0378">Hydrolase</keyword>
<name>A0AAE1BA19_9GAST</name>
<keyword evidence="2" id="KW-0863">Zinc-finger</keyword>
<dbReference type="InterPro" id="IPR043128">
    <property type="entry name" value="Rev_trsase/Diguanyl_cyclase"/>
</dbReference>
<dbReference type="GO" id="GO:0006508">
    <property type="term" value="P:proteolysis"/>
    <property type="evidence" value="ECO:0007669"/>
    <property type="project" value="InterPro"/>
</dbReference>
<dbReference type="Pfam" id="PF13650">
    <property type="entry name" value="Asp_protease_2"/>
    <property type="match status" value="1"/>
</dbReference>
<dbReference type="GO" id="GO:0003676">
    <property type="term" value="F:nucleic acid binding"/>
    <property type="evidence" value="ECO:0007669"/>
    <property type="project" value="InterPro"/>
</dbReference>
<proteinExistence type="predicted"/>
<feature type="compositionally biased region" description="Polar residues" evidence="3">
    <location>
        <begin position="144"/>
        <end position="163"/>
    </location>
</feature>
<evidence type="ECO:0000313" key="7">
    <source>
        <dbReference type="Proteomes" id="UP001283361"/>
    </source>
</evidence>
<dbReference type="InterPro" id="IPR001995">
    <property type="entry name" value="Peptidase_A2_cat"/>
</dbReference>
<dbReference type="SUPFAM" id="SSF50630">
    <property type="entry name" value="Acid proteases"/>
    <property type="match status" value="1"/>
</dbReference>
<dbReference type="Gene3D" id="4.10.60.10">
    <property type="entry name" value="Zinc finger, CCHC-type"/>
    <property type="match status" value="1"/>
</dbReference>
<evidence type="ECO:0008006" key="8">
    <source>
        <dbReference type="Google" id="ProtNLM"/>
    </source>
</evidence>
<sequence>MFSRQMSRKRFSHNHIDFAGPIPNPKSSTFVFITIDLTNTWLSALSTTDSLTPDCATALIRHWKNALTHLSEHCEFGETLNDRLCEKFVTGLNNSDIQRKLILERDFTTDKAIHLAASIERSHEAAKAMGPPALNTVDHRSRHNQSNYKNQRQTKTNAHGNNNKCHRCNGPHAQHQCKFKTASCYKCGKQGHIAKACLSKTSASSSSPQRGSSRRQNQSHHQRQHFIDTPVQAPSSDALPEFNLFSISSSNPTPINVQMTVNGKNIEFQLDTGAALTFMTEKDFHTATDGTVPLQPCQKQLQTYTGESVPVAGECDISVGYRGQQRQLPLIVVKSGGPPLLGRNWLEHIKLDWQVIFTVHGKSNPEQTKVELRNLIEDNSSAFGNNGFLNDRTVKISVKDTNPKYCKARVPPYAMKEKMENELGRLESNDIIKKVEHSDWATPIVPVLKKDGSVRICGDYKITVNMETEQNRYPIPNIEDISLKLAGGEKFTELDFSHAYTQFGLHPDSKKYTTINTHKGLYQYERLCFGISSSPGIF</sequence>
<feature type="compositionally biased region" description="Low complexity" evidence="3">
    <location>
        <begin position="200"/>
        <end position="216"/>
    </location>
</feature>
<organism evidence="6 7">
    <name type="scientific">Elysia crispata</name>
    <name type="common">lettuce slug</name>
    <dbReference type="NCBI Taxonomy" id="231223"/>
    <lineage>
        <taxon>Eukaryota</taxon>
        <taxon>Metazoa</taxon>
        <taxon>Spiralia</taxon>
        <taxon>Lophotrochozoa</taxon>
        <taxon>Mollusca</taxon>
        <taxon>Gastropoda</taxon>
        <taxon>Heterobranchia</taxon>
        <taxon>Euthyneura</taxon>
        <taxon>Panpulmonata</taxon>
        <taxon>Sacoglossa</taxon>
        <taxon>Placobranchoidea</taxon>
        <taxon>Plakobranchidae</taxon>
        <taxon>Elysia</taxon>
    </lineage>
</organism>